<evidence type="ECO:0000256" key="1">
    <source>
        <dbReference type="SAM" id="MobiDB-lite"/>
    </source>
</evidence>
<proteinExistence type="predicted"/>
<feature type="compositionally biased region" description="Low complexity" evidence="1">
    <location>
        <begin position="141"/>
        <end position="152"/>
    </location>
</feature>
<feature type="region of interest" description="Disordered" evidence="1">
    <location>
        <begin position="84"/>
        <end position="173"/>
    </location>
</feature>
<dbReference type="GeneID" id="40725339"/>
<dbReference type="AlphaFoldDB" id="A0A4U7KW74"/>
<protein>
    <submittedName>
        <fullName evidence="2">Uncharacterized protein</fullName>
    </submittedName>
</protein>
<name>A0A4U7KW74_9BASI</name>
<accession>A0A4U7KW74</accession>
<reference evidence="2 3" key="1">
    <citation type="submission" date="2019-05" db="EMBL/GenBank/DDBJ databases">
        <title>Sporisorium graminicola CBS 10092 draft sequencing and annotation.</title>
        <authorList>
            <person name="Solano-Gonzalez S."/>
            <person name="Caddick M.X."/>
            <person name="Darby A."/>
        </authorList>
    </citation>
    <scope>NUCLEOTIDE SEQUENCE [LARGE SCALE GENOMIC DNA]</scope>
    <source>
        <strain evidence="2 3">CBS 10092</strain>
    </source>
</reference>
<dbReference type="EMBL" id="SRRM01000008">
    <property type="protein sequence ID" value="TKY88456.1"/>
    <property type="molecule type" value="Genomic_DNA"/>
</dbReference>
<keyword evidence="3" id="KW-1185">Reference proteome</keyword>
<dbReference type="Proteomes" id="UP000306050">
    <property type="component" value="Chromosome SGRAM_15"/>
</dbReference>
<organism evidence="2 3">
    <name type="scientific">Sporisorium graminicola</name>
    <dbReference type="NCBI Taxonomy" id="280036"/>
    <lineage>
        <taxon>Eukaryota</taxon>
        <taxon>Fungi</taxon>
        <taxon>Dikarya</taxon>
        <taxon>Basidiomycota</taxon>
        <taxon>Ustilaginomycotina</taxon>
        <taxon>Ustilaginomycetes</taxon>
        <taxon>Ustilaginales</taxon>
        <taxon>Ustilaginaceae</taxon>
        <taxon>Sporisorium</taxon>
    </lineage>
</organism>
<comment type="caution">
    <text evidence="2">The sequence shown here is derived from an EMBL/GenBank/DDBJ whole genome shotgun (WGS) entry which is preliminary data.</text>
</comment>
<dbReference type="KEGG" id="sgra:EX895_002444"/>
<evidence type="ECO:0000313" key="3">
    <source>
        <dbReference type="Proteomes" id="UP000306050"/>
    </source>
</evidence>
<sequence>MPPPTYDQPFDADASVPPDQAQGVWRVYSLSIGDTEAAAAAAEAIVNGFRARWFNGLLPSDDEDRNDMADNLRFQMQSVSLCSSSDEAYDESSDDGPIESIGAVMHARAGIAPATQPAPNTQHALDAEPARSAPPAPPVSPTLTATQQQQEQQGDDQDPPHMQLPVPSSKPDFVSELRARMLKLRNLVLRKHVPSAEELE</sequence>
<evidence type="ECO:0000313" key="2">
    <source>
        <dbReference type="EMBL" id="TKY88456.1"/>
    </source>
</evidence>
<dbReference type="RefSeq" id="XP_029740441.1">
    <property type="nucleotide sequence ID" value="XM_029883043.1"/>
</dbReference>
<feature type="compositionally biased region" description="Acidic residues" evidence="1">
    <location>
        <begin position="87"/>
        <end position="97"/>
    </location>
</feature>
<gene>
    <name evidence="2" type="ORF">EX895_002444</name>
</gene>